<evidence type="ECO:0008006" key="4">
    <source>
        <dbReference type="Google" id="ProtNLM"/>
    </source>
</evidence>
<feature type="region of interest" description="Disordered" evidence="1">
    <location>
        <begin position="73"/>
        <end position="101"/>
    </location>
</feature>
<evidence type="ECO:0000256" key="1">
    <source>
        <dbReference type="SAM" id="MobiDB-lite"/>
    </source>
</evidence>
<evidence type="ECO:0000313" key="2">
    <source>
        <dbReference type="EMBL" id="EMP24515.1"/>
    </source>
</evidence>
<dbReference type="AlphaFoldDB" id="M7AP24"/>
<sequence length="117" mass="13054">MTEGDHDQDTLQCRVKVKELRNAYHKEWEANRHSGAAPTSCQFYKELDTILGGDPTFTAKTTEDTLVAGVSVESGLSQEEEILDEDLEGEGYPESEDDLEARDACSQELFSIPKEAR</sequence>
<feature type="compositionally biased region" description="Acidic residues" evidence="1">
    <location>
        <begin position="78"/>
        <end position="100"/>
    </location>
</feature>
<name>M7AP24_CHEMY</name>
<dbReference type="EMBL" id="KB600878">
    <property type="protein sequence ID" value="EMP24515.1"/>
    <property type="molecule type" value="Genomic_DNA"/>
</dbReference>
<reference evidence="3" key="1">
    <citation type="journal article" date="2013" name="Nat. Genet.">
        <title>The draft genomes of soft-shell turtle and green sea turtle yield insights into the development and evolution of the turtle-specific body plan.</title>
        <authorList>
            <person name="Wang Z."/>
            <person name="Pascual-Anaya J."/>
            <person name="Zadissa A."/>
            <person name="Li W."/>
            <person name="Niimura Y."/>
            <person name="Huang Z."/>
            <person name="Li C."/>
            <person name="White S."/>
            <person name="Xiong Z."/>
            <person name="Fang D."/>
            <person name="Wang B."/>
            <person name="Ming Y."/>
            <person name="Chen Y."/>
            <person name="Zheng Y."/>
            <person name="Kuraku S."/>
            <person name="Pignatelli M."/>
            <person name="Herrero J."/>
            <person name="Beal K."/>
            <person name="Nozawa M."/>
            <person name="Li Q."/>
            <person name="Wang J."/>
            <person name="Zhang H."/>
            <person name="Yu L."/>
            <person name="Shigenobu S."/>
            <person name="Wang J."/>
            <person name="Liu J."/>
            <person name="Flicek P."/>
            <person name="Searle S."/>
            <person name="Wang J."/>
            <person name="Kuratani S."/>
            <person name="Yin Y."/>
            <person name="Aken B."/>
            <person name="Zhang G."/>
            <person name="Irie N."/>
        </authorList>
    </citation>
    <scope>NUCLEOTIDE SEQUENCE [LARGE SCALE GENOMIC DNA]</scope>
</reference>
<organism evidence="2 3">
    <name type="scientific">Chelonia mydas</name>
    <name type="common">Green sea-turtle</name>
    <name type="synonym">Chelonia agassizi</name>
    <dbReference type="NCBI Taxonomy" id="8469"/>
    <lineage>
        <taxon>Eukaryota</taxon>
        <taxon>Metazoa</taxon>
        <taxon>Chordata</taxon>
        <taxon>Craniata</taxon>
        <taxon>Vertebrata</taxon>
        <taxon>Euteleostomi</taxon>
        <taxon>Archelosauria</taxon>
        <taxon>Testudinata</taxon>
        <taxon>Testudines</taxon>
        <taxon>Cryptodira</taxon>
        <taxon>Durocryptodira</taxon>
        <taxon>Americhelydia</taxon>
        <taxon>Chelonioidea</taxon>
        <taxon>Cheloniidae</taxon>
        <taxon>Chelonia</taxon>
    </lineage>
</organism>
<protein>
    <recommendedName>
        <fullName evidence="4">Zinc finger and SCAN domain-containing protein 29</fullName>
    </recommendedName>
</protein>
<dbReference type="Proteomes" id="UP000031443">
    <property type="component" value="Unassembled WGS sequence"/>
</dbReference>
<keyword evidence="3" id="KW-1185">Reference proteome</keyword>
<proteinExistence type="predicted"/>
<accession>M7AP24</accession>
<dbReference type="PANTHER" id="PTHR47595">
    <property type="entry name" value="HEAT SHOCK 70 KDA PROTEIN 14"/>
    <property type="match status" value="1"/>
</dbReference>
<evidence type="ECO:0000313" key="3">
    <source>
        <dbReference type="Proteomes" id="UP000031443"/>
    </source>
</evidence>
<gene>
    <name evidence="2" type="ORF">UY3_18440</name>
</gene>
<dbReference type="PANTHER" id="PTHR47595:SF1">
    <property type="entry name" value="MYB_SANT-LIKE DNA-BINDING DOMAIN-CONTAINING PROTEIN"/>
    <property type="match status" value="1"/>
</dbReference>